<protein>
    <submittedName>
        <fullName evidence="2">Uncharacterized protein</fullName>
    </submittedName>
</protein>
<evidence type="ECO:0000313" key="3">
    <source>
        <dbReference type="Proteomes" id="UP000735302"/>
    </source>
</evidence>
<accession>A0AAV3ZKZ1</accession>
<comment type="caution">
    <text evidence="2">The sequence shown here is derived from an EMBL/GenBank/DDBJ whole genome shotgun (WGS) entry which is preliminary data.</text>
</comment>
<gene>
    <name evidence="2" type="ORF">PoB_002284000</name>
</gene>
<name>A0AAV3ZKZ1_9GAST</name>
<dbReference type="AlphaFoldDB" id="A0AAV3ZKZ1"/>
<evidence type="ECO:0000256" key="1">
    <source>
        <dbReference type="SAM" id="MobiDB-lite"/>
    </source>
</evidence>
<proteinExistence type="predicted"/>
<reference evidence="2 3" key="1">
    <citation type="journal article" date="2021" name="Elife">
        <title>Chloroplast acquisition without the gene transfer in kleptoplastic sea slugs, Plakobranchus ocellatus.</title>
        <authorList>
            <person name="Maeda T."/>
            <person name="Takahashi S."/>
            <person name="Yoshida T."/>
            <person name="Shimamura S."/>
            <person name="Takaki Y."/>
            <person name="Nagai Y."/>
            <person name="Toyoda A."/>
            <person name="Suzuki Y."/>
            <person name="Arimoto A."/>
            <person name="Ishii H."/>
            <person name="Satoh N."/>
            <person name="Nishiyama T."/>
            <person name="Hasebe M."/>
            <person name="Maruyama T."/>
            <person name="Minagawa J."/>
            <person name="Obokata J."/>
            <person name="Shigenobu S."/>
        </authorList>
    </citation>
    <scope>NUCLEOTIDE SEQUENCE [LARGE SCALE GENOMIC DNA]</scope>
</reference>
<dbReference type="Proteomes" id="UP000735302">
    <property type="component" value="Unassembled WGS sequence"/>
</dbReference>
<sequence length="99" mass="10810">MNRALPRAVVEGDNCDRHSNGKQKPPASHAGARYPPTIEELSKAIDSLASGKAPGNHGIAPEVIKAVKQSGLLEHLHELLLQCWEEGPCFNHTVQEQRQ</sequence>
<keyword evidence="3" id="KW-1185">Reference proteome</keyword>
<feature type="region of interest" description="Disordered" evidence="1">
    <location>
        <begin position="1"/>
        <end position="34"/>
    </location>
</feature>
<evidence type="ECO:0000313" key="2">
    <source>
        <dbReference type="EMBL" id="GFN96334.1"/>
    </source>
</evidence>
<dbReference type="EMBL" id="BLXT01002667">
    <property type="protein sequence ID" value="GFN96334.1"/>
    <property type="molecule type" value="Genomic_DNA"/>
</dbReference>
<organism evidence="2 3">
    <name type="scientific">Plakobranchus ocellatus</name>
    <dbReference type="NCBI Taxonomy" id="259542"/>
    <lineage>
        <taxon>Eukaryota</taxon>
        <taxon>Metazoa</taxon>
        <taxon>Spiralia</taxon>
        <taxon>Lophotrochozoa</taxon>
        <taxon>Mollusca</taxon>
        <taxon>Gastropoda</taxon>
        <taxon>Heterobranchia</taxon>
        <taxon>Euthyneura</taxon>
        <taxon>Panpulmonata</taxon>
        <taxon>Sacoglossa</taxon>
        <taxon>Placobranchoidea</taxon>
        <taxon>Plakobranchidae</taxon>
        <taxon>Plakobranchus</taxon>
    </lineage>
</organism>